<dbReference type="InterPro" id="IPR011047">
    <property type="entry name" value="Quinoprotein_ADH-like_sf"/>
</dbReference>
<dbReference type="Proteomes" id="UP000199518">
    <property type="component" value="Unassembled WGS sequence"/>
</dbReference>
<reference evidence="4" key="1">
    <citation type="submission" date="2016-10" db="EMBL/GenBank/DDBJ databases">
        <authorList>
            <person name="Varghese N."/>
            <person name="Submissions S."/>
        </authorList>
    </citation>
    <scope>NUCLEOTIDE SEQUENCE [LARGE SCALE GENOMIC DNA]</scope>
    <source>
        <strain evidence="4">DSM 26348</strain>
    </source>
</reference>
<keyword evidence="1" id="KW-0732">Signal</keyword>
<dbReference type="RefSeq" id="WP_092048821.1">
    <property type="nucleotide sequence ID" value="NZ_FOQD01000005.1"/>
</dbReference>
<feature type="domain" description="Pyrrolo-quinoline quinone repeat" evidence="2">
    <location>
        <begin position="230"/>
        <end position="345"/>
    </location>
</feature>
<dbReference type="InterPro" id="IPR015943">
    <property type="entry name" value="WD40/YVTN_repeat-like_dom_sf"/>
</dbReference>
<feature type="signal peptide" evidence="1">
    <location>
        <begin position="1"/>
        <end position="22"/>
    </location>
</feature>
<dbReference type="InterPro" id="IPR002372">
    <property type="entry name" value="PQQ_rpt_dom"/>
</dbReference>
<dbReference type="EMBL" id="FOQD01000005">
    <property type="protein sequence ID" value="SFI04192.1"/>
    <property type="molecule type" value="Genomic_DNA"/>
</dbReference>
<dbReference type="OrthoDB" id="273000at2"/>
<gene>
    <name evidence="3" type="ORF">SAMN05421753_1051</name>
</gene>
<evidence type="ECO:0000313" key="4">
    <source>
        <dbReference type="Proteomes" id="UP000199518"/>
    </source>
</evidence>
<feature type="chain" id="PRO_5011555309" evidence="1">
    <location>
        <begin position="23"/>
        <end position="406"/>
    </location>
</feature>
<evidence type="ECO:0000256" key="1">
    <source>
        <dbReference type="SAM" id="SignalP"/>
    </source>
</evidence>
<evidence type="ECO:0000259" key="2">
    <source>
        <dbReference type="Pfam" id="PF13360"/>
    </source>
</evidence>
<dbReference type="SMART" id="SM00564">
    <property type="entry name" value="PQQ"/>
    <property type="match status" value="5"/>
</dbReference>
<sequence>MLFRRIVLAAVVCLVTQQVASAQFIKRPLPNENELNRLGLTMAWWGQATVNPALDQVEYFEADEQNVYVQSSTGMISTFHGETGRRMWSQLVGAPNQQGFPVTSSETEVLLGVGMKVFALDKTTGEMRWELILPSPPSAPPKGDDDFLYVATLNSKILAYDARKLRTLTVRGMMPQWANRSELWTFQMPLPSNSSPIPAGENVVFSSDKGMIYSLGATHKELRFQLEVGGKMSAPLAYSRDYVFACDTHSRLLCVNIKNGRVVWAFSSGAPIRRQPHVVGSQVFATVPREGLTSLSVTTGLQQWYQPRATDVIAVSDKRVYAGDPDENVLILDRETGQILAQMRLRDFPIRVHNDRTDRLYLASPGGTIVALRELGSDFPVYHLYPERRPILPLLAPDEPAESMEQ</sequence>
<dbReference type="STRING" id="1576369.SAMN05421753_1051"/>
<organism evidence="3 4">
    <name type="scientific">Planctomicrobium piriforme</name>
    <dbReference type="NCBI Taxonomy" id="1576369"/>
    <lineage>
        <taxon>Bacteria</taxon>
        <taxon>Pseudomonadati</taxon>
        <taxon>Planctomycetota</taxon>
        <taxon>Planctomycetia</taxon>
        <taxon>Planctomycetales</taxon>
        <taxon>Planctomycetaceae</taxon>
        <taxon>Planctomicrobium</taxon>
    </lineage>
</organism>
<dbReference type="PANTHER" id="PTHR34512">
    <property type="entry name" value="CELL SURFACE PROTEIN"/>
    <property type="match status" value="1"/>
</dbReference>
<dbReference type="PANTHER" id="PTHR34512:SF30">
    <property type="entry name" value="OUTER MEMBRANE PROTEIN ASSEMBLY FACTOR BAMB"/>
    <property type="match status" value="1"/>
</dbReference>
<feature type="domain" description="Pyrrolo-quinoline quinone repeat" evidence="2">
    <location>
        <begin position="74"/>
        <end position="215"/>
    </location>
</feature>
<dbReference type="Pfam" id="PF13360">
    <property type="entry name" value="PQQ_2"/>
    <property type="match status" value="2"/>
</dbReference>
<dbReference type="Gene3D" id="2.130.10.10">
    <property type="entry name" value="YVTN repeat-like/Quinoprotein amine dehydrogenase"/>
    <property type="match status" value="1"/>
</dbReference>
<dbReference type="AlphaFoldDB" id="A0A1I3EZ09"/>
<keyword evidence="4" id="KW-1185">Reference proteome</keyword>
<accession>A0A1I3EZ09</accession>
<protein>
    <submittedName>
        <fullName evidence="3">PQQ-like domain-containing protein</fullName>
    </submittedName>
</protein>
<dbReference type="Gene3D" id="2.40.128.630">
    <property type="match status" value="1"/>
</dbReference>
<proteinExistence type="predicted"/>
<dbReference type="InterPro" id="IPR018391">
    <property type="entry name" value="PQQ_b-propeller_rpt"/>
</dbReference>
<name>A0A1I3EZ09_9PLAN</name>
<dbReference type="SUPFAM" id="SSF50998">
    <property type="entry name" value="Quinoprotein alcohol dehydrogenase-like"/>
    <property type="match status" value="2"/>
</dbReference>
<evidence type="ECO:0000313" key="3">
    <source>
        <dbReference type="EMBL" id="SFI04192.1"/>
    </source>
</evidence>